<feature type="signal peptide" evidence="1">
    <location>
        <begin position="1"/>
        <end position="19"/>
    </location>
</feature>
<reference evidence="2 3" key="1">
    <citation type="submission" date="2017-06" db="EMBL/GenBank/DDBJ databases">
        <authorList>
            <person name="Varghese N."/>
            <person name="Submissions S."/>
        </authorList>
    </citation>
    <scope>NUCLEOTIDE SEQUENCE [LARGE SCALE GENOMIC DNA]</scope>
    <source>
        <strain evidence="2 3">DSM 19840</strain>
    </source>
</reference>
<proteinExistence type="predicted"/>
<evidence type="ECO:0000313" key="3">
    <source>
        <dbReference type="Proteomes" id="UP000198337"/>
    </source>
</evidence>
<organism evidence="2 3">
    <name type="scientific">Maribacter sedimenticola</name>
    <dbReference type="NCBI Taxonomy" id="228956"/>
    <lineage>
        <taxon>Bacteria</taxon>
        <taxon>Pseudomonadati</taxon>
        <taxon>Bacteroidota</taxon>
        <taxon>Flavobacteriia</taxon>
        <taxon>Flavobacteriales</taxon>
        <taxon>Flavobacteriaceae</taxon>
        <taxon>Maribacter</taxon>
    </lineage>
</organism>
<protein>
    <recommendedName>
        <fullName evidence="4">GLPGLI family protein</fullName>
    </recommendedName>
</protein>
<gene>
    <name evidence="2" type="ORF">SAMN04488009_0467</name>
</gene>
<dbReference type="EMBL" id="FZNV01000001">
    <property type="protein sequence ID" value="SNR26176.1"/>
    <property type="molecule type" value="Genomic_DNA"/>
</dbReference>
<dbReference type="Proteomes" id="UP000198337">
    <property type="component" value="Unassembled WGS sequence"/>
</dbReference>
<evidence type="ECO:0000313" key="2">
    <source>
        <dbReference type="EMBL" id="SNR26176.1"/>
    </source>
</evidence>
<accession>A0ABY1SCH1</accession>
<evidence type="ECO:0008006" key="4">
    <source>
        <dbReference type="Google" id="ProtNLM"/>
    </source>
</evidence>
<feature type="chain" id="PRO_5046996527" description="GLPGLI family protein" evidence="1">
    <location>
        <begin position="20"/>
        <end position="292"/>
    </location>
</feature>
<comment type="caution">
    <text evidence="2">The sequence shown here is derived from an EMBL/GenBank/DDBJ whole genome shotgun (WGS) entry which is preliminary data.</text>
</comment>
<keyword evidence="3" id="KW-1185">Reference proteome</keyword>
<name>A0ABY1SCH1_9FLAO</name>
<dbReference type="RefSeq" id="WP_089258698.1">
    <property type="nucleotide sequence ID" value="NZ_FZNV01000001.1"/>
</dbReference>
<evidence type="ECO:0000256" key="1">
    <source>
        <dbReference type="SAM" id="SignalP"/>
    </source>
</evidence>
<sequence length="292" mass="33329">MKQTFTLAFALLLTFMVHAQIPKLKEVQNVQQSEVIIGLTGNLELDKNLEEMVKKFWTICPISDILPLKEARKKAKENDNLYVIHFGSLHSMSPKRYVGNNYYFKDISTGYFIGLTTGAKKPLMRSYIPIFDNEFTEEVLSHGVTYMQELFTLMLDNEVGALKTLKIIKDNSTELKDKVLYIPDWWMDSKLTEADITKRYKGKYEIVSHYEWSSAILNKTPGIAYSIIIPVPMGGKYVYQHHICDAETSEIYGITQPKGAAIQLNGLNMSKANKGYVSKKNLDQYNDVLNGK</sequence>
<keyword evidence="1" id="KW-0732">Signal</keyword>